<accession>A0A8J3VSM0</accession>
<dbReference type="AlphaFoldDB" id="A0A8J3VSM0"/>
<reference evidence="2" key="1">
    <citation type="submission" date="2021-01" db="EMBL/GenBank/DDBJ databases">
        <title>Whole genome shotgun sequence of Rugosimonospora africana NBRC 104875.</title>
        <authorList>
            <person name="Komaki H."/>
            <person name="Tamura T."/>
        </authorList>
    </citation>
    <scope>NUCLEOTIDE SEQUENCE</scope>
    <source>
        <strain evidence="2">NBRC 104875</strain>
    </source>
</reference>
<keyword evidence="1" id="KW-0812">Transmembrane</keyword>
<keyword evidence="3" id="KW-1185">Reference proteome</keyword>
<evidence type="ECO:0000313" key="2">
    <source>
        <dbReference type="EMBL" id="GIH16751.1"/>
    </source>
</evidence>
<comment type="caution">
    <text evidence="2">The sequence shown here is derived from an EMBL/GenBank/DDBJ whole genome shotgun (WGS) entry which is preliminary data.</text>
</comment>
<keyword evidence="1" id="KW-0472">Membrane</keyword>
<dbReference type="Proteomes" id="UP000642748">
    <property type="component" value="Unassembled WGS sequence"/>
</dbReference>
<feature type="transmembrane region" description="Helical" evidence="1">
    <location>
        <begin position="50"/>
        <end position="70"/>
    </location>
</feature>
<sequence length="193" mass="21702">MEPTEGLVWYADSDDPYYTLKHSGGVFAAMLGVPFLLGVCIAANKTGPGAGITLLILSLPLLGACVFAVWEFIRDRRRVVALELTPAGRPDRVTVRRVNGTSTTSPLASVRRMEVFRTMIVSTPRSSIIRLVFDQRLETSRKGRPDLPERWTTALAATGVDLQLQDIHPRQQGRDRLPTYRRTRAWRNSGWRR</sequence>
<proteinExistence type="predicted"/>
<evidence type="ECO:0000313" key="3">
    <source>
        <dbReference type="Proteomes" id="UP000642748"/>
    </source>
</evidence>
<name>A0A8J3VSM0_9ACTN</name>
<organism evidence="2 3">
    <name type="scientific">Rugosimonospora africana</name>
    <dbReference type="NCBI Taxonomy" id="556532"/>
    <lineage>
        <taxon>Bacteria</taxon>
        <taxon>Bacillati</taxon>
        <taxon>Actinomycetota</taxon>
        <taxon>Actinomycetes</taxon>
        <taxon>Micromonosporales</taxon>
        <taxon>Micromonosporaceae</taxon>
        <taxon>Rugosimonospora</taxon>
    </lineage>
</organism>
<protein>
    <submittedName>
        <fullName evidence="2">Uncharacterized protein</fullName>
    </submittedName>
</protein>
<gene>
    <name evidence="2" type="ORF">Raf01_49230</name>
</gene>
<dbReference type="RefSeq" id="WP_203920313.1">
    <property type="nucleotide sequence ID" value="NZ_BONZ01000045.1"/>
</dbReference>
<feature type="transmembrane region" description="Helical" evidence="1">
    <location>
        <begin position="26"/>
        <end position="44"/>
    </location>
</feature>
<evidence type="ECO:0000256" key="1">
    <source>
        <dbReference type="SAM" id="Phobius"/>
    </source>
</evidence>
<dbReference type="EMBL" id="BONZ01000045">
    <property type="protein sequence ID" value="GIH16751.1"/>
    <property type="molecule type" value="Genomic_DNA"/>
</dbReference>
<keyword evidence="1" id="KW-1133">Transmembrane helix</keyword>